<gene>
    <name evidence="3" type="ordered locus">FRAAL3472</name>
</gene>
<accession>Q0RK44</accession>
<protein>
    <submittedName>
        <fullName evidence="3">Uncharacterized protein</fullName>
    </submittedName>
</protein>
<keyword evidence="1" id="KW-0560">Oxidoreductase</keyword>
<dbReference type="STRING" id="326424.FRAAL3472"/>
<dbReference type="AlphaFoldDB" id="Q0RK44"/>
<proteinExistence type="predicted"/>
<organism evidence="3 4">
    <name type="scientific">Frankia alni (strain DSM 45986 / CECT 9034 / ACN14a)</name>
    <dbReference type="NCBI Taxonomy" id="326424"/>
    <lineage>
        <taxon>Bacteria</taxon>
        <taxon>Bacillati</taxon>
        <taxon>Actinomycetota</taxon>
        <taxon>Actinomycetes</taxon>
        <taxon>Frankiales</taxon>
        <taxon>Frankiaceae</taxon>
        <taxon>Frankia</taxon>
    </lineage>
</organism>
<sequence>MGTPNTALLGGFAALTGAVSLAAAETAIRECLSGRLVHDTIEAARDAFAYVRYQQRERASPPPRRRPRRGWHRGCRHRGCRHRGCRHRRGRHVAWPRAVEAGYLIAPGRGLRR</sequence>
<dbReference type="KEGG" id="fal:FRAAL3472"/>
<dbReference type="SUPFAM" id="SSF53323">
    <property type="entry name" value="Pyruvate-ferredoxin oxidoreductase, PFOR, domain III"/>
    <property type="match status" value="1"/>
</dbReference>
<feature type="region of interest" description="Disordered" evidence="2">
    <location>
        <begin position="54"/>
        <end position="74"/>
    </location>
</feature>
<evidence type="ECO:0000256" key="2">
    <source>
        <dbReference type="SAM" id="MobiDB-lite"/>
    </source>
</evidence>
<keyword evidence="4" id="KW-1185">Reference proteome</keyword>
<dbReference type="HOGENOM" id="CLU_2129747_0_0_11"/>
<evidence type="ECO:0000256" key="1">
    <source>
        <dbReference type="ARBA" id="ARBA00023002"/>
    </source>
</evidence>
<dbReference type="Gene3D" id="3.40.920.10">
    <property type="entry name" value="Pyruvate-ferredoxin oxidoreductase, PFOR, domain III"/>
    <property type="match status" value="1"/>
</dbReference>
<dbReference type="GO" id="GO:0016491">
    <property type="term" value="F:oxidoreductase activity"/>
    <property type="evidence" value="ECO:0007669"/>
    <property type="project" value="UniProtKB-KW"/>
</dbReference>
<evidence type="ECO:0000313" key="4">
    <source>
        <dbReference type="Proteomes" id="UP000000657"/>
    </source>
</evidence>
<reference evidence="3 4" key="1">
    <citation type="journal article" date="2007" name="Genome Res.">
        <title>Genome characteristics of facultatively symbiotic Frankia sp. strains reflect host range and host plant biogeography.</title>
        <authorList>
            <person name="Normand P."/>
            <person name="Lapierre P."/>
            <person name="Tisa L.S."/>
            <person name="Gogarten J.P."/>
            <person name="Alloisio N."/>
            <person name="Bagnarol E."/>
            <person name="Bassi C.A."/>
            <person name="Berry A.M."/>
            <person name="Bickhart D.M."/>
            <person name="Choisne N."/>
            <person name="Couloux A."/>
            <person name="Cournoyer B."/>
            <person name="Cruveiller S."/>
            <person name="Daubin V."/>
            <person name="Demange N."/>
            <person name="Francino M.P."/>
            <person name="Goltsman E."/>
            <person name="Huang Y."/>
            <person name="Kopp O.R."/>
            <person name="Labarre L."/>
            <person name="Lapidus A."/>
            <person name="Lavire C."/>
            <person name="Marechal J."/>
            <person name="Martinez M."/>
            <person name="Mastronunzio J.E."/>
            <person name="Mullin B.C."/>
            <person name="Niemann J."/>
            <person name="Pujic P."/>
            <person name="Rawnsley T."/>
            <person name="Rouy Z."/>
            <person name="Schenowitz C."/>
            <person name="Sellstedt A."/>
            <person name="Tavares F."/>
            <person name="Tomkins J.P."/>
            <person name="Vallenet D."/>
            <person name="Valverde C."/>
            <person name="Wall L.G."/>
            <person name="Wang Y."/>
            <person name="Medigue C."/>
            <person name="Benson D.R."/>
        </authorList>
    </citation>
    <scope>NUCLEOTIDE SEQUENCE [LARGE SCALE GENOMIC DNA]</scope>
    <source>
        <strain evidence="4">DSM 45986 / CECT 9034 / ACN14a</strain>
    </source>
</reference>
<evidence type="ECO:0000313" key="3">
    <source>
        <dbReference type="EMBL" id="CAJ62116.1"/>
    </source>
</evidence>
<name>Q0RK44_FRAAA</name>
<dbReference type="EMBL" id="CT573213">
    <property type="protein sequence ID" value="CAJ62116.1"/>
    <property type="molecule type" value="Genomic_DNA"/>
</dbReference>
<dbReference type="Proteomes" id="UP000000657">
    <property type="component" value="Chromosome"/>
</dbReference>
<feature type="compositionally biased region" description="Basic residues" evidence="2">
    <location>
        <begin position="63"/>
        <end position="74"/>
    </location>
</feature>
<dbReference type="InterPro" id="IPR002869">
    <property type="entry name" value="Pyrv_flavodox_OxRed_cen"/>
</dbReference>